<evidence type="ECO:0000313" key="1">
    <source>
        <dbReference type="EMBL" id="CAH9419739.1"/>
    </source>
</evidence>
<name>A0ABM9H7V9_STRGL</name>
<dbReference type="Proteomes" id="UP001154015">
    <property type="component" value="Unassembled WGS sequence"/>
</dbReference>
<proteinExistence type="predicted"/>
<keyword evidence="2" id="KW-1185">Reference proteome</keyword>
<gene>
    <name evidence="1" type="ORF">SGL43_06794</name>
</gene>
<evidence type="ECO:0000313" key="2">
    <source>
        <dbReference type="Proteomes" id="UP001154015"/>
    </source>
</evidence>
<protein>
    <submittedName>
        <fullName evidence="1">Uncharacterized protein</fullName>
    </submittedName>
</protein>
<reference evidence="1" key="1">
    <citation type="submission" date="2022-03" db="EMBL/GenBank/DDBJ databases">
        <authorList>
            <person name="Leyn A S."/>
        </authorList>
    </citation>
    <scope>NUCLEOTIDE SEQUENCE</scope>
    <source>
        <strain evidence="1">Streptomyces globisporus 4-3</strain>
    </source>
</reference>
<organism evidence="1 2">
    <name type="scientific">Streptomyces globisporus</name>
    <dbReference type="NCBI Taxonomy" id="1908"/>
    <lineage>
        <taxon>Bacteria</taxon>
        <taxon>Bacillati</taxon>
        <taxon>Actinomycetota</taxon>
        <taxon>Actinomycetes</taxon>
        <taxon>Kitasatosporales</taxon>
        <taxon>Streptomycetaceae</taxon>
        <taxon>Streptomyces</taxon>
    </lineage>
</organism>
<sequence>MSPCDLRHSEASGGYPDLRRGKGLVIADRSRRSRAGWIAVPGARPMIG</sequence>
<accession>A0ABM9H7V9</accession>
<comment type="caution">
    <text evidence="1">The sequence shown here is derived from an EMBL/GenBank/DDBJ whole genome shotgun (WGS) entry which is preliminary data.</text>
</comment>
<dbReference type="EMBL" id="CAKXYP010000027">
    <property type="protein sequence ID" value="CAH9419739.1"/>
    <property type="molecule type" value="Genomic_DNA"/>
</dbReference>